<dbReference type="PRINTS" id="PR00455">
    <property type="entry name" value="HTHTETR"/>
</dbReference>
<dbReference type="PANTHER" id="PTHR43479:SF11">
    <property type="entry name" value="ACREF_ENVCD OPERON REPRESSOR-RELATED"/>
    <property type="match status" value="1"/>
</dbReference>
<keyword evidence="3" id="KW-0812">Transmembrane</keyword>
<keyword evidence="1 2" id="KW-0238">DNA-binding</keyword>
<dbReference type="HOGENOM" id="CLU_069356_27_3_0"/>
<organism evidence="5 6">
    <name type="scientific">Ilyobacter polytropus (strain ATCC 51220 / DSM 2926 / LMG 16218 / CuHBu1)</name>
    <dbReference type="NCBI Taxonomy" id="572544"/>
    <lineage>
        <taxon>Bacteria</taxon>
        <taxon>Fusobacteriati</taxon>
        <taxon>Fusobacteriota</taxon>
        <taxon>Fusobacteriia</taxon>
        <taxon>Fusobacteriales</taxon>
        <taxon>Fusobacteriaceae</taxon>
        <taxon>Ilyobacter</taxon>
    </lineage>
</organism>
<evidence type="ECO:0000313" key="6">
    <source>
        <dbReference type="Proteomes" id="UP000006875"/>
    </source>
</evidence>
<dbReference type="EMBL" id="CP002282">
    <property type="protein sequence ID" value="ADO83880.1"/>
    <property type="molecule type" value="Genomic_DNA"/>
</dbReference>
<evidence type="ECO:0000259" key="4">
    <source>
        <dbReference type="PROSITE" id="PS50977"/>
    </source>
</evidence>
<keyword evidence="6" id="KW-1185">Reference proteome</keyword>
<accession>E3HC37</accession>
<dbReference type="Pfam" id="PF00440">
    <property type="entry name" value="TetR_N"/>
    <property type="match status" value="1"/>
</dbReference>
<feature type="domain" description="HTH tetR-type" evidence="4">
    <location>
        <begin position="1"/>
        <end position="61"/>
    </location>
</feature>
<protein>
    <submittedName>
        <fullName evidence="5">Transcriptional regulator, TetR family</fullName>
    </submittedName>
</protein>
<keyword evidence="3" id="KW-1133">Transmembrane helix</keyword>
<dbReference type="KEGG" id="ipo:Ilyop_2116"/>
<gene>
    <name evidence="5" type="ordered locus">Ilyop_2116</name>
</gene>
<dbReference type="InterPro" id="IPR009057">
    <property type="entry name" value="Homeodomain-like_sf"/>
</dbReference>
<evidence type="ECO:0000256" key="3">
    <source>
        <dbReference type="SAM" id="Phobius"/>
    </source>
</evidence>
<keyword evidence="3" id="KW-0472">Membrane</keyword>
<name>E3HC37_ILYPC</name>
<evidence type="ECO:0000256" key="2">
    <source>
        <dbReference type="PROSITE-ProRule" id="PRU00335"/>
    </source>
</evidence>
<dbReference type="InterPro" id="IPR050624">
    <property type="entry name" value="HTH-type_Tx_Regulator"/>
</dbReference>
<evidence type="ECO:0000313" key="5">
    <source>
        <dbReference type="EMBL" id="ADO83880.1"/>
    </source>
</evidence>
<dbReference type="PROSITE" id="PS50977">
    <property type="entry name" value="HTH_TETR_2"/>
    <property type="match status" value="1"/>
</dbReference>
<evidence type="ECO:0000256" key="1">
    <source>
        <dbReference type="ARBA" id="ARBA00023125"/>
    </source>
</evidence>
<reference evidence="5 6" key="1">
    <citation type="journal article" date="2010" name="Stand. Genomic Sci.">
        <title>Complete genome sequence of Ilyobacter polytropus type strain (CuHbu1).</title>
        <authorList>
            <person name="Sikorski J."/>
            <person name="Chertkov O."/>
            <person name="Lapidus A."/>
            <person name="Nolan M."/>
            <person name="Lucas S."/>
            <person name="Del Rio T.G."/>
            <person name="Tice H."/>
            <person name="Cheng J.F."/>
            <person name="Tapia R."/>
            <person name="Han C."/>
            <person name="Goodwin L."/>
            <person name="Pitluck S."/>
            <person name="Liolios K."/>
            <person name="Ivanova N."/>
            <person name="Mavromatis K."/>
            <person name="Mikhailova N."/>
            <person name="Pati A."/>
            <person name="Chen A."/>
            <person name="Palaniappan K."/>
            <person name="Land M."/>
            <person name="Hauser L."/>
            <person name="Chang Y.J."/>
            <person name="Jeffries C.D."/>
            <person name="Brambilla E."/>
            <person name="Yasawong M."/>
            <person name="Rohde M."/>
            <person name="Pukall R."/>
            <person name="Spring S."/>
            <person name="Goker M."/>
            <person name="Woyke T."/>
            <person name="Bristow J."/>
            <person name="Eisen J.A."/>
            <person name="Markowitz V."/>
            <person name="Hugenholtz P."/>
            <person name="Kyrpides N.C."/>
            <person name="Klenk H.P."/>
        </authorList>
    </citation>
    <scope>NUCLEOTIDE SEQUENCE [LARGE SCALE GENOMIC DNA]</scope>
    <source>
        <strain evidence="6">ATCC 51220 / DSM 2926 / LMG 16218 / CuHBu1</strain>
        <plasmid evidence="6">pILYOP01</plasmid>
    </source>
</reference>
<proteinExistence type="predicted"/>
<sequence length="185" mass="21568">MTIEDKILKTSLELFSKYGYSGVTTKRIASESGVNEVTIFRKFESKSKLFQEVITNFSVEGNIINKLKNDLTGTIENDLLIFAEDFYNFLLNNQLFYKLQIKQIDEESSKFTNSLKYKNYFRDYLTEKKEKGKFTGNPEIVAVSIISIVMGIFTFRIFNKEILENLNIKDILEEEVKKIIKMYVA</sequence>
<dbReference type="RefSeq" id="WP_013388542.1">
    <property type="nucleotide sequence ID" value="NC_014633.1"/>
</dbReference>
<dbReference type="SUPFAM" id="SSF46689">
    <property type="entry name" value="Homeodomain-like"/>
    <property type="match status" value="1"/>
</dbReference>
<dbReference type="Proteomes" id="UP000006875">
    <property type="component" value="Plasmid pILYOP01"/>
</dbReference>
<dbReference type="GO" id="GO:0003677">
    <property type="term" value="F:DNA binding"/>
    <property type="evidence" value="ECO:0007669"/>
    <property type="project" value="UniProtKB-UniRule"/>
</dbReference>
<feature type="transmembrane region" description="Helical" evidence="3">
    <location>
        <begin position="140"/>
        <end position="159"/>
    </location>
</feature>
<dbReference type="Gene3D" id="1.10.357.10">
    <property type="entry name" value="Tetracycline Repressor, domain 2"/>
    <property type="match status" value="1"/>
</dbReference>
<keyword evidence="5" id="KW-0614">Plasmid</keyword>
<geneLocation type="plasmid" evidence="5 6">
    <name>pILYOP01</name>
</geneLocation>
<feature type="DNA-binding region" description="H-T-H motif" evidence="2">
    <location>
        <begin position="24"/>
        <end position="43"/>
    </location>
</feature>
<dbReference type="AlphaFoldDB" id="E3HC37"/>
<dbReference type="PANTHER" id="PTHR43479">
    <property type="entry name" value="ACREF/ENVCD OPERON REPRESSOR-RELATED"/>
    <property type="match status" value="1"/>
</dbReference>
<dbReference type="InterPro" id="IPR001647">
    <property type="entry name" value="HTH_TetR"/>
</dbReference>